<gene>
    <name evidence="3" type="ORF">P43SY_009908</name>
</gene>
<dbReference type="GO" id="GO:0003924">
    <property type="term" value="F:GTPase activity"/>
    <property type="evidence" value="ECO:0007669"/>
    <property type="project" value="InterPro"/>
</dbReference>
<proteinExistence type="predicted"/>
<dbReference type="AlphaFoldDB" id="A0AAD5M3K3"/>
<feature type="compositionally biased region" description="Acidic residues" evidence="2">
    <location>
        <begin position="1"/>
        <end position="10"/>
    </location>
</feature>
<accession>A0AAD5M3K3</accession>
<comment type="caution">
    <text evidence="3">The sequence shown here is derived from an EMBL/GenBank/DDBJ whole genome shotgun (WGS) entry which is preliminary data.</text>
</comment>
<evidence type="ECO:0000313" key="3">
    <source>
        <dbReference type="EMBL" id="KAJ0401028.1"/>
    </source>
</evidence>
<name>A0AAD5M3K3_PYTIN</name>
<dbReference type="SUPFAM" id="SSF48340">
    <property type="entry name" value="Interferon-induced guanylate-binding protein 1 (GBP1), C-terminal domain"/>
    <property type="match status" value="1"/>
</dbReference>
<dbReference type="GO" id="GO:0005525">
    <property type="term" value="F:GTP binding"/>
    <property type="evidence" value="ECO:0007669"/>
    <property type="project" value="InterPro"/>
</dbReference>
<evidence type="ECO:0000256" key="1">
    <source>
        <dbReference type="SAM" id="Coils"/>
    </source>
</evidence>
<sequence length="710" mass="79718">MMNDSEEEKEYEVAPAPPPTDLRTAFQQLCVQYEDVLDEATEMTHPVDERLGLALFKIDEAMVVADLVRQEAAESQDHLIEALVKNCHELEDIFIRINLIESFVAKVHAATKELERRTEAISKASTPVFNNGGVSTLLRSLSIKRPTAEEELPAVKWEPLDLALNAPAVLERLDRSNADELGLLDADGRVTAAADAILRDELRDERLAVVTMMGPHATSALRRRLVADLLQHPAATDDSSPSNVSLVACVSFMEEDYRLLIIDVSEGAMVHAAALTGVLSSLSSVLLMATTDSSQPAFLDPLYRQLLQLQRDLSPIEVFELMPSLLALDFARFNRSMSPSDPETPPPEVLADVVRLKTLGTRRAVDVSSLDVGSFFKPIARVKRLFEIDLTAEMLLALLQSAARDVSEGHDPDLSSSWDEVVERKCMVVADDAKATYVDCMYASVRETPPMEMAAMEKLHDELWRLAMDVYHDGTKTFRAPSRRAVRARLKSELRQQLEKEFEGKKTALMDHFKQEEAQLRVCMAREMEMMQKLHQAKTSRARIDESETKRLREEIASLKARNSELERQQVALEHSSSEAIHQRTVLTAKVEELEESVRQEMASRAELVDTLAATIKSAEAKETQLQERISELEIDVRDKASRIEGELRELRLQLRKTTEEKDELQKKLNEFFLRVTALPPALQQQLFCGENGGGEKVEFADALATFMTD</sequence>
<feature type="coiled-coil region" evidence="1">
    <location>
        <begin position="542"/>
        <end position="675"/>
    </location>
</feature>
<dbReference type="EMBL" id="JAKCXM010000139">
    <property type="protein sequence ID" value="KAJ0401028.1"/>
    <property type="molecule type" value="Genomic_DNA"/>
</dbReference>
<dbReference type="Proteomes" id="UP001209570">
    <property type="component" value="Unassembled WGS sequence"/>
</dbReference>
<dbReference type="InterPro" id="IPR036543">
    <property type="entry name" value="Guanylate-bd_C_sf"/>
</dbReference>
<evidence type="ECO:0000313" key="4">
    <source>
        <dbReference type="Proteomes" id="UP001209570"/>
    </source>
</evidence>
<organism evidence="3 4">
    <name type="scientific">Pythium insidiosum</name>
    <name type="common">Pythiosis disease agent</name>
    <dbReference type="NCBI Taxonomy" id="114742"/>
    <lineage>
        <taxon>Eukaryota</taxon>
        <taxon>Sar</taxon>
        <taxon>Stramenopiles</taxon>
        <taxon>Oomycota</taxon>
        <taxon>Peronosporomycetes</taxon>
        <taxon>Pythiales</taxon>
        <taxon>Pythiaceae</taxon>
        <taxon>Pythium</taxon>
    </lineage>
</organism>
<evidence type="ECO:0000256" key="2">
    <source>
        <dbReference type="SAM" id="MobiDB-lite"/>
    </source>
</evidence>
<keyword evidence="4" id="KW-1185">Reference proteome</keyword>
<feature type="region of interest" description="Disordered" evidence="2">
    <location>
        <begin position="1"/>
        <end position="20"/>
    </location>
</feature>
<protein>
    <submittedName>
        <fullName evidence="3">Uncharacterized protein</fullName>
    </submittedName>
</protein>
<keyword evidence="1" id="KW-0175">Coiled coil</keyword>
<reference evidence="3" key="1">
    <citation type="submission" date="2021-12" db="EMBL/GenBank/DDBJ databases">
        <title>Prjna785345.</title>
        <authorList>
            <person name="Rujirawat T."/>
            <person name="Krajaejun T."/>
        </authorList>
    </citation>
    <scope>NUCLEOTIDE SEQUENCE</scope>
    <source>
        <strain evidence="3">Pi057C3</strain>
    </source>
</reference>